<proteinExistence type="inferred from homology"/>
<keyword evidence="9" id="KW-0807">Transducer</keyword>
<dbReference type="InterPro" id="IPR001499">
    <property type="entry name" value="GPCR_STE3"/>
</dbReference>
<dbReference type="PRINTS" id="PR00901">
    <property type="entry name" value="PHEROMONEBAR"/>
</dbReference>
<feature type="transmembrane region" description="Helical" evidence="10">
    <location>
        <begin position="36"/>
        <end position="56"/>
    </location>
</feature>
<organism evidence="11 12">
    <name type="scientific">Heliocybe sulcata</name>
    <dbReference type="NCBI Taxonomy" id="5364"/>
    <lineage>
        <taxon>Eukaryota</taxon>
        <taxon>Fungi</taxon>
        <taxon>Dikarya</taxon>
        <taxon>Basidiomycota</taxon>
        <taxon>Agaricomycotina</taxon>
        <taxon>Agaricomycetes</taxon>
        <taxon>Gloeophyllales</taxon>
        <taxon>Gloeophyllaceae</taxon>
        <taxon>Heliocybe</taxon>
    </lineage>
</organism>
<keyword evidence="5 10" id="KW-1133">Transmembrane helix</keyword>
<evidence type="ECO:0000256" key="9">
    <source>
        <dbReference type="ARBA" id="ARBA00023224"/>
    </source>
</evidence>
<feature type="transmembrane region" description="Helical" evidence="10">
    <location>
        <begin position="275"/>
        <end position="296"/>
    </location>
</feature>
<dbReference type="GO" id="GO:0000750">
    <property type="term" value="P:pheromone-dependent signal transduction involved in conjugation with cellular fusion"/>
    <property type="evidence" value="ECO:0007669"/>
    <property type="project" value="TreeGrafter"/>
</dbReference>
<evidence type="ECO:0000256" key="3">
    <source>
        <dbReference type="ARBA" id="ARBA00022507"/>
    </source>
</evidence>
<feature type="transmembrane region" description="Helical" evidence="10">
    <location>
        <begin position="205"/>
        <end position="228"/>
    </location>
</feature>
<evidence type="ECO:0000256" key="2">
    <source>
        <dbReference type="ARBA" id="ARBA00011085"/>
    </source>
</evidence>
<dbReference type="OrthoDB" id="2874149at2759"/>
<dbReference type="Pfam" id="PF02076">
    <property type="entry name" value="STE3"/>
    <property type="match status" value="1"/>
</dbReference>
<keyword evidence="7 10" id="KW-0472">Membrane</keyword>
<evidence type="ECO:0000256" key="1">
    <source>
        <dbReference type="ARBA" id="ARBA00004141"/>
    </source>
</evidence>
<dbReference type="CDD" id="cd14966">
    <property type="entry name" value="7tmD_STE3"/>
    <property type="match status" value="1"/>
</dbReference>
<dbReference type="InterPro" id="IPR000481">
    <property type="entry name" value="GPCR_Pheromne_B_alpha_rcpt"/>
</dbReference>
<evidence type="ECO:0000256" key="5">
    <source>
        <dbReference type="ARBA" id="ARBA00022989"/>
    </source>
</evidence>
<dbReference type="PANTHER" id="PTHR28097:SF1">
    <property type="entry name" value="PHEROMONE A FACTOR RECEPTOR"/>
    <property type="match status" value="1"/>
</dbReference>
<dbReference type="Proteomes" id="UP000305948">
    <property type="component" value="Unassembled WGS sequence"/>
</dbReference>
<evidence type="ECO:0000256" key="7">
    <source>
        <dbReference type="ARBA" id="ARBA00023136"/>
    </source>
</evidence>
<reference evidence="11 12" key="1">
    <citation type="journal article" date="2019" name="Nat. Ecol. Evol.">
        <title>Megaphylogeny resolves global patterns of mushroom evolution.</title>
        <authorList>
            <person name="Varga T."/>
            <person name="Krizsan K."/>
            <person name="Foldi C."/>
            <person name="Dima B."/>
            <person name="Sanchez-Garcia M."/>
            <person name="Sanchez-Ramirez S."/>
            <person name="Szollosi G.J."/>
            <person name="Szarkandi J.G."/>
            <person name="Papp V."/>
            <person name="Albert L."/>
            <person name="Andreopoulos W."/>
            <person name="Angelini C."/>
            <person name="Antonin V."/>
            <person name="Barry K.W."/>
            <person name="Bougher N.L."/>
            <person name="Buchanan P."/>
            <person name="Buyck B."/>
            <person name="Bense V."/>
            <person name="Catcheside P."/>
            <person name="Chovatia M."/>
            <person name="Cooper J."/>
            <person name="Damon W."/>
            <person name="Desjardin D."/>
            <person name="Finy P."/>
            <person name="Geml J."/>
            <person name="Haridas S."/>
            <person name="Hughes K."/>
            <person name="Justo A."/>
            <person name="Karasinski D."/>
            <person name="Kautmanova I."/>
            <person name="Kiss B."/>
            <person name="Kocsube S."/>
            <person name="Kotiranta H."/>
            <person name="LaButti K.M."/>
            <person name="Lechner B.E."/>
            <person name="Liimatainen K."/>
            <person name="Lipzen A."/>
            <person name="Lukacs Z."/>
            <person name="Mihaltcheva S."/>
            <person name="Morgado L.N."/>
            <person name="Niskanen T."/>
            <person name="Noordeloos M.E."/>
            <person name="Ohm R.A."/>
            <person name="Ortiz-Santana B."/>
            <person name="Ovrebo C."/>
            <person name="Racz N."/>
            <person name="Riley R."/>
            <person name="Savchenko A."/>
            <person name="Shiryaev A."/>
            <person name="Soop K."/>
            <person name="Spirin V."/>
            <person name="Szebenyi C."/>
            <person name="Tomsovsky M."/>
            <person name="Tulloss R.E."/>
            <person name="Uehling J."/>
            <person name="Grigoriev I.V."/>
            <person name="Vagvolgyi C."/>
            <person name="Papp T."/>
            <person name="Martin F.M."/>
            <person name="Miettinen O."/>
            <person name="Hibbett D.S."/>
            <person name="Nagy L.G."/>
        </authorList>
    </citation>
    <scope>NUCLEOTIDE SEQUENCE [LARGE SCALE GENOMIC DNA]</scope>
    <source>
        <strain evidence="11 12">OMC1185</strain>
    </source>
</reference>
<dbReference type="PANTHER" id="PTHR28097">
    <property type="entry name" value="PHEROMONE A FACTOR RECEPTOR"/>
    <property type="match status" value="1"/>
</dbReference>
<feature type="transmembrane region" description="Helical" evidence="10">
    <location>
        <begin position="115"/>
        <end position="134"/>
    </location>
</feature>
<dbReference type="GO" id="GO:0005886">
    <property type="term" value="C:plasma membrane"/>
    <property type="evidence" value="ECO:0007669"/>
    <property type="project" value="TreeGrafter"/>
</dbReference>
<keyword evidence="4 10" id="KW-0812">Transmembrane</keyword>
<dbReference type="AlphaFoldDB" id="A0A5C3N0N7"/>
<evidence type="ECO:0000256" key="10">
    <source>
        <dbReference type="SAM" id="Phobius"/>
    </source>
</evidence>
<accession>A0A5C3N0N7</accession>
<feature type="transmembrane region" description="Helical" evidence="10">
    <location>
        <begin position="6"/>
        <end position="24"/>
    </location>
</feature>
<gene>
    <name evidence="11" type="ORF">OE88DRAFT_273300</name>
</gene>
<keyword evidence="3" id="KW-0589">Pheromone response</keyword>
<evidence type="ECO:0000313" key="12">
    <source>
        <dbReference type="Proteomes" id="UP000305948"/>
    </source>
</evidence>
<evidence type="ECO:0000256" key="8">
    <source>
        <dbReference type="ARBA" id="ARBA00023170"/>
    </source>
</evidence>
<keyword evidence="8 11" id="KW-0675">Receptor</keyword>
<evidence type="ECO:0000313" key="11">
    <source>
        <dbReference type="EMBL" id="TFK50595.1"/>
    </source>
</evidence>
<name>A0A5C3N0N7_9AGAM</name>
<evidence type="ECO:0000256" key="4">
    <source>
        <dbReference type="ARBA" id="ARBA00022692"/>
    </source>
</evidence>
<evidence type="ECO:0000256" key="6">
    <source>
        <dbReference type="ARBA" id="ARBA00023040"/>
    </source>
</evidence>
<comment type="similarity">
    <text evidence="2">Belongs to the G-protein coupled receptor 4 family.</text>
</comment>
<dbReference type="EMBL" id="ML213513">
    <property type="protein sequence ID" value="TFK50595.1"/>
    <property type="molecule type" value="Genomic_DNA"/>
</dbReference>
<dbReference type="PRINTS" id="PR00899">
    <property type="entry name" value="GPCRSTE3"/>
</dbReference>
<dbReference type="GO" id="GO:0004934">
    <property type="term" value="F:mating-type alpha-factor pheromone receptor activity"/>
    <property type="evidence" value="ECO:0007669"/>
    <property type="project" value="InterPro"/>
</dbReference>
<feature type="transmembrane region" description="Helical" evidence="10">
    <location>
        <begin position="159"/>
        <end position="184"/>
    </location>
</feature>
<sequence>MGDIPYPLYPVFALLGFILVLIPLPWHVRSWNSGTCWYMLWTGLGCAVHFVNSVLWHGSVSNMAPVWCDISTRIDVAASFGIPAASLCIQRRLYQIVYTKSVSTDASMRRRSVTIDSIICLVLPMVYVGLYYVVEARRFDIFEDIGCLPVFYNSIPTIFLIYIWPLLLALISVVYCALSLKALIKRQIELGTLFSSDTILSRNRYYRFMALSCTELAFSSAIALYVIYVNACTVSLEPWVSWRDTHYNISRVEHIPSIIWRENIHTVVSVEMDRWVFVGCALAFFLFFGLSEEAMLNYSKIVERVMHGLLPSMLTVR</sequence>
<comment type="subcellular location">
    <subcellularLocation>
        <location evidence="1">Membrane</location>
        <topology evidence="1">Multi-pass membrane protein</topology>
    </subcellularLocation>
</comment>
<protein>
    <submittedName>
        <fullName evidence="11">Fungal pheromone STE3G-protein-coupled receptor</fullName>
    </submittedName>
</protein>
<keyword evidence="6" id="KW-0297">G-protein coupled receptor</keyword>
<keyword evidence="12" id="KW-1185">Reference proteome</keyword>